<sequence>MLIGELARRAGTTERLLRYYERVGLLTAQRRDNGYREYDTGAVERVRQIRELLSVGLPTREIRRIIDCAHPDGTLDACPGVLDTLRARLTELDARAAELTAARAALRQAITTTESRLGPV</sequence>
<reference evidence="6 7" key="1">
    <citation type="submission" date="2018-11" db="EMBL/GenBank/DDBJ databases">
        <title>Sequencing the genomes of 1000 actinobacteria strains.</title>
        <authorList>
            <person name="Klenk H.-P."/>
        </authorList>
    </citation>
    <scope>NUCLEOTIDE SEQUENCE [LARGE SCALE GENOMIC DNA]</scope>
    <source>
        <strain evidence="6 7">DSM 44348</strain>
    </source>
</reference>
<keyword evidence="1" id="KW-0805">Transcription regulation</keyword>
<dbReference type="SUPFAM" id="SSF46955">
    <property type="entry name" value="Putative DNA-binding domain"/>
    <property type="match status" value="1"/>
</dbReference>
<dbReference type="GO" id="GO:0003677">
    <property type="term" value="F:DNA binding"/>
    <property type="evidence" value="ECO:0007669"/>
    <property type="project" value="UniProtKB-KW"/>
</dbReference>
<dbReference type="PANTHER" id="PTHR30204:SF94">
    <property type="entry name" value="HEAVY METAL-DEPENDENT TRANSCRIPTIONAL REGULATOR HI_0293-RELATED"/>
    <property type="match status" value="1"/>
</dbReference>
<keyword evidence="2 6" id="KW-0238">DNA-binding</keyword>
<name>A0A3N2GUE6_9PSEU</name>
<dbReference type="PANTHER" id="PTHR30204">
    <property type="entry name" value="REDOX-CYCLING DRUG-SENSING TRANSCRIPTIONAL ACTIVATOR SOXR"/>
    <property type="match status" value="1"/>
</dbReference>
<evidence type="ECO:0000256" key="3">
    <source>
        <dbReference type="ARBA" id="ARBA00023163"/>
    </source>
</evidence>
<evidence type="ECO:0000256" key="1">
    <source>
        <dbReference type="ARBA" id="ARBA00023015"/>
    </source>
</evidence>
<feature type="coiled-coil region" evidence="4">
    <location>
        <begin position="82"/>
        <end position="109"/>
    </location>
</feature>
<dbReference type="GeneID" id="301843974"/>
<dbReference type="InterPro" id="IPR047057">
    <property type="entry name" value="MerR_fam"/>
</dbReference>
<keyword evidence="3" id="KW-0804">Transcription</keyword>
<dbReference type="Gene3D" id="1.10.1660.10">
    <property type="match status" value="1"/>
</dbReference>
<proteinExistence type="predicted"/>
<dbReference type="GO" id="GO:0003700">
    <property type="term" value="F:DNA-binding transcription factor activity"/>
    <property type="evidence" value="ECO:0007669"/>
    <property type="project" value="InterPro"/>
</dbReference>
<comment type="caution">
    <text evidence="6">The sequence shown here is derived from an EMBL/GenBank/DDBJ whole genome shotgun (WGS) entry which is preliminary data.</text>
</comment>
<evidence type="ECO:0000313" key="7">
    <source>
        <dbReference type="Proteomes" id="UP000274843"/>
    </source>
</evidence>
<keyword evidence="7" id="KW-1185">Reference proteome</keyword>
<keyword evidence="4" id="KW-0175">Coiled coil</keyword>
<evidence type="ECO:0000256" key="4">
    <source>
        <dbReference type="SAM" id="Coils"/>
    </source>
</evidence>
<gene>
    <name evidence="6" type="ORF">EDD35_2574</name>
</gene>
<evidence type="ECO:0000259" key="5">
    <source>
        <dbReference type="PROSITE" id="PS50937"/>
    </source>
</evidence>
<dbReference type="Pfam" id="PF13411">
    <property type="entry name" value="MerR_1"/>
    <property type="match status" value="1"/>
</dbReference>
<dbReference type="PRINTS" id="PR00040">
    <property type="entry name" value="HTHMERR"/>
</dbReference>
<dbReference type="EMBL" id="RKHY01000001">
    <property type="protein sequence ID" value="ROS40244.1"/>
    <property type="molecule type" value="Genomic_DNA"/>
</dbReference>
<dbReference type="SMART" id="SM00422">
    <property type="entry name" value="HTH_MERR"/>
    <property type="match status" value="1"/>
</dbReference>
<accession>A0A3N2GUE6</accession>
<dbReference type="PROSITE" id="PS50937">
    <property type="entry name" value="HTH_MERR_2"/>
    <property type="match status" value="1"/>
</dbReference>
<dbReference type="AlphaFoldDB" id="A0A3N2GUE6"/>
<dbReference type="InterPro" id="IPR009061">
    <property type="entry name" value="DNA-bd_dom_put_sf"/>
</dbReference>
<dbReference type="Proteomes" id="UP000274843">
    <property type="component" value="Unassembled WGS sequence"/>
</dbReference>
<dbReference type="InterPro" id="IPR000551">
    <property type="entry name" value="MerR-type_HTH_dom"/>
</dbReference>
<evidence type="ECO:0000256" key="2">
    <source>
        <dbReference type="ARBA" id="ARBA00023125"/>
    </source>
</evidence>
<feature type="domain" description="HTH merR-type" evidence="5">
    <location>
        <begin position="1"/>
        <end position="68"/>
    </location>
</feature>
<evidence type="ECO:0000313" key="6">
    <source>
        <dbReference type="EMBL" id="ROS40244.1"/>
    </source>
</evidence>
<protein>
    <submittedName>
        <fullName evidence="6">DNA-binding transcriptional MerR regulator</fullName>
    </submittedName>
</protein>
<dbReference type="RefSeq" id="WP_027932520.1">
    <property type="nucleotide sequence ID" value="NZ_JBHXOR010000055.1"/>
</dbReference>
<organism evidence="6 7">
    <name type="scientific">Amycolatopsis thermoflava</name>
    <dbReference type="NCBI Taxonomy" id="84480"/>
    <lineage>
        <taxon>Bacteria</taxon>
        <taxon>Bacillati</taxon>
        <taxon>Actinomycetota</taxon>
        <taxon>Actinomycetes</taxon>
        <taxon>Pseudonocardiales</taxon>
        <taxon>Pseudonocardiaceae</taxon>
        <taxon>Amycolatopsis</taxon>
        <taxon>Amycolatopsis methanolica group</taxon>
    </lineage>
</organism>